<evidence type="ECO:0000256" key="1">
    <source>
        <dbReference type="SAM" id="MobiDB-lite"/>
    </source>
</evidence>
<dbReference type="AlphaFoldDB" id="B0D5I1"/>
<evidence type="ECO:0000313" key="2">
    <source>
        <dbReference type="EMBL" id="EDR09773.1"/>
    </source>
</evidence>
<gene>
    <name evidence="2" type="ORF">LACBIDRAFT_325572</name>
</gene>
<feature type="region of interest" description="Disordered" evidence="1">
    <location>
        <begin position="205"/>
        <end position="228"/>
    </location>
</feature>
<accession>B0D5I1</accession>
<name>B0D5I1_LACBS</name>
<evidence type="ECO:0000313" key="3">
    <source>
        <dbReference type="Proteomes" id="UP000001194"/>
    </source>
</evidence>
<organism evidence="3">
    <name type="scientific">Laccaria bicolor (strain S238N-H82 / ATCC MYA-4686)</name>
    <name type="common">Bicoloured deceiver</name>
    <name type="synonym">Laccaria laccata var. bicolor</name>
    <dbReference type="NCBI Taxonomy" id="486041"/>
    <lineage>
        <taxon>Eukaryota</taxon>
        <taxon>Fungi</taxon>
        <taxon>Dikarya</taxon>
        <taxon>Basidiomycota</taxon>
        <taxon>Agaricomycotina</taxon>
        <taxon>Agaricomycetes</taxon>
        <taxon>Agaricomycetidae</taxon>
        <taxon>Agaricales</taxon>
        <taxon>Agaricineae</taxon>
        <taxon>Hydnangiaceae</taxon>
        <taxon>Laccaria</taxon>
    </lineage>
</organism>
<dbReference type="HOGENOM" id="CLU_1297110_0_0_1"/>
<dbReference type="KEGG" id="lbc:LACBIDRAFT_325572"/>
<proteinExistence type="predicted"/>
<dbReference type="Proteomes" id="UP000001194">
    <property type="component" value="Unassembled WGS sequence"/>
</dbReference>
<sequence>MQLQPLVDPIPRPLWRAIIQDQYVDFEKLHASMDRGFSHNDDAKDFAGGFSLVRKDQYSARKVVRNEAEWARVFQAWKAGVVLLYPHRLNELNTYQDMVIELFRAAPYDPFVTINVDAEARDRYARSPYQMDDRSRFQLPLLSQMLRKREATDTMGPSKRAAVPCQNWSLGICTDPCVFRRKHGICSECGGKHKARDHETCLSSLEARRGKGPSTSHAESRGGNSGRS</sequence>
<keyword evidence="3" id="KW-1185">Reference proteome</keyword>
<reference evidence="2 3" key="1">
    <citation type="journal article" date="2008" name="Nature">
        <title>The genome of Laccaria bicolor provides insights into mycorrhizal symbiosis.</title>
        <authorList>
            <person name="Martin F."/>
            <person name="Aerts A."/>
            <person name="Ahren D."/>
            <person name="Brun A."/>
            <person name="Danchin E.G.J."/>
            <person name="Duchaussoy F."/>
            <person name="Gibon J."/>
            <person name="Kohler A."/>
            <person name="Lindquist E."/>
            <person name="Pereda V."/>
            <person name="Salamov A."/>
            <person name="Shapiro H.J."/>
            <person name="Wuyts J."/>
            <person name="Blaudez D."/>
            <person name="Buee M."/>
            <person name="Brokstein P."/>
            <person name="Canbaeck B."/>
            <person name="Cohen D."/>
            <person name="Courty P.E."/>
            <person name="Coutinho P.M."/>
            <person name="Delaruelle C."/>
            <person name="Detter J.C."/>
            <person name="Deveau A."/>
            <person name="DiFazio S."/>
            <person name="Duplessis S."/>
            <person name="Fraissinet-Tachet L."/>
            <person name="Lucic E."/>
            <person name="Frey-Klett P."/>
            <person name="Fourrey C."/>
            <person name="Feussner I."/>
            <person name="Gay G."/>
            <person name="Grimwood J."/>
            <person name="Hoegger P.J."/>
            <person name="Jain P."/>
            <person name="Kilaru S."/>
            <person name="Labbe J."/>
            <person name="Lin Y.C."/>
            <person name="Legue V."/>
            <person name="Le Tacon F."/>
            <person name="Marmeisse R."/>
            <person name="Melayah D."/>
            <person name="Montanini B."/>
            <person name="Muratet M."/>
            <person name="Nehls U."/>
            <person name="Niculita-Hirzel H."/>
            <person name="Oudot-Le Secq M.P."/>
            <person name="Peter M."/>
            <person name="Quesneville H."/>
            <person name="Rajashekar B."/>
            <person name="Reich M."/>
            <person name="Rouhier N."/>
            <person name="Schmutz J."/>
            <person name="Yin T."/>
            <person name="Chalot M."/>
            <person name="Henrissat B."/>
            <person name="Kuees U."/>
            <person name="Lucas S."/>
            <person name="Van de Peer Y."/>
            <person name="Podila G.K."/>
            <person name="Polle A."/>
            <person name="Pukkila P.J."/>
            <person name="Richardson P.M."/>
            <person name="Rouze P."/>
            <person name="Sanders I.R."/>
            <person name="Stajich J.E."/>
            <person name="Tunlid A."/>
            <person name="Tuskan G."/>
            <person name="Grigoriev I.V."/>
        </authorList>
    </citation>
    <scope>NUCLEOTIDE SEQUENCE [LARGE SCALE GENOMIC DNA]</scope>
    <source>
        <strain evidence="3">S238N-H82 / ATCC MYA-4686</strain>
    </source>
</reference>
<protein>
    <submittedName>
        <fullName evidence="2">Predicted protein</fullName>
    </submittedName>
</protein>
<dbReference type="RefSeq" id="XP_001879158.1">
    <property type="nucleotide sequence ID" value="XM_001879123.1"/>
</dbReference>
<dbReference type="InParanoid" id="B0D5I1"/>
<dbReference type="EMBL" id="DS547098">
    <property type="protein sequence ID" value="EDR09773.1"/>
    <property type="molecule type" value="Genomic_DNA"/>
</dbReference>
<dbReference type="OrthoDB" id="3058101at2759"/>
<dbReference type="GeneID" id="6075146"/>